<reference evidence="1 2" key="1">
    <citation type="submission" date="2019-06" db="EMBL/GenBank/DDBJ databases">
        <title>Whole genome sequence for Rhodospirillaceae sp. R148.</title>
        <authorList>
            <person name="Wang G."/>
        </authorList>
    </citation>
    <scope>NUCLEOTIDE SEQUENCE [LARGE SCALE GENOMIC DNA]</scope>
    <source>
        <strain evidence="1 2">R148</strain>
    </source>
</reference>
<dbReference type="InterPro" id="IPR010428">
    <property type="entry name" value="Zincin_1"/>
</dbReference>
<organism evidence="1 2">
    <name type="scientific">Denitrobaculum tricleocarpae</name>
    <dbReference type="NCBI Taxonomy" id="2591009"/>
    <lineage>
        <taxon>Bacteria</taxon>
        <taxon>Pseudomonadati</taxon>
        <taxon>Pseudomonadota</taxon>
        <taxon>Alphaproteobacteria</taxon>
        <taxon>Rhodospirillales</taxon>
        <taxon>Rhodospirillaceae</taxon>
        <taxon>Denitrobaculum</taxon>
    </lineage>
</organism>
<evidence type="ECO:0000313" key="2">
    <source>
        <dbReference type="Proteomes" id="UP000315252"/>
    </source>
</evidence>
<accession>A0A545TR44</accession>
<keyword evidence="2" id="KW-1185">Reference proteome</keyword>
<dbReference type="AlphaFoldDB" id="A0A545TR44"/>
<dbReference type="SUPFAM" id="SSF55486">
    <property type="entry name" value="Metalloproteases ('zincins'), catalytic domain"/>
    <property type="match status" value="1"/>
</dbReference>
<dbReference type="Gene3D" id="3.30.2010.20">
    <property type="match status" value="1"/>
</dbReference>
<evidence type="ECO:0000313" key="1">
    <source>
        <dbReference type="EMBL" id="TQV79698.1"/>
    </source>
</evidence>
<proteinExistence type="predicted"/>
<dbReference type="RefSeq" id="WP_142896878.1">
    <property type="nucleotide sequence ID" value="NZ_ML660055.1"/>
</dbReference>
<dbReference type="CDD" id="cd12952">
    <property type="entry name" value="MMP_ACEL2062"/>
    <property type="match status" value="1"/>
</dbReference>
<dbReference type="Pfam" id="PF06262">
    <property type="entry name" value="Zincin_1"/>
    <property type="match status" value="1"/>
</dbReference>
<dbReference type="OrthoDB" id="9806895at2"/>
<sequence>MAHLHDIGRYTTPPELSDLEAQAREAYATIPAELRNYVGSVVIQVTDFPDDETLELMECESPFDLLGLYKGIDLTQKSVLDSPEDLDMIFLYRRPILDYWCETGEDLVHIVRHVLIHEIGHHFGLSDDDMERIEQNEAFR</sequence>
<comment type="caution">
    <text evidence="1">The sequence shown here is derived from an EMBL/GenBank/DDBJ whole genome shotgun (WGS) entry which is preliminary data.</text>
</comment>
<name>A0A545TR44_9PROT</name>
<dbReference type="EMBL" id="VHSH01000004">
    <property type="protein sequence ID" value="TQV79698.1"/>
    <property type="molecule type" value="Genomic_DNA"/>
</dbReference>
<dbReference type="InterPro" id="IPR038555">
    <property type="entry name" value="Zincin_1_sf"/>
</dbReference>
<gene>
    <name evidence="1" type="ORF">FKG95_13385</name>
</gene>
<protein>
    <submittedName>
        <fullName evidence="1">Metallopeptidase family protein</fullName>
    </submittedName>
</protein>
<dbReference type="Proteomes" id="UP000315252">
    <property type="component" value="Unassembled WGS sequence"/>
</dbReference>